<dbReference type="Pfam" id="PF01225">
    <property type="entry name" value="Mur_ligase"/>
    <property type="match status" value="1"/>
</dbReference>
<gene>
    <name evidence="2" type="ORF">LCGC14_0460400</name>
</gene>
<dbReference type="GO" id="GO:0016881">
    <property type="term" value="F:acid-amino acid ligase activity"/>
    <property type="evidence" value="ECO:0007669"/>
    <property type="project" value="InterPro"/>
</dbReference>
<proteinExistence type="predicted"/>
<dbReference type="SUPFAM" id="SSF63418">
    <property type="entry name" value="MurE/MurF N-terminal domain"/>
    <property type="match status" value="1"/>
</dbReference>
<dbReference type="EMBL" id="LAZR01000472">
    <property type="protein sequence ID" value="KKN67519.1"/>
    <property type="molecule type" value="Genomic_DNA"/>
</dbReference>
<organism evidence="2">
    <name type="scientific">marine sediment metagenome</name>
    <dbReference type="NCBI Taxonomy" id="412755"/>
    <lineage>
        <taxon>unclassified sequences</taxon>
        <taxon>metagenomes</taxon>
        <taxon>ecological metagenomes</taxon>
    </lineage>
</organism>
<dbReference type="InterPro" id="IPR035911">
    <property type="entry name" value="MurE/MurF_N"/>
</dbReference>
<dbReference type="InterPro" id="IPR000713">
    <property type="entry name" value="Mur_ligase_N"/>
</dbReference>
<dbReference type="AlphaFoldDB" id="A0A0F9SKA2"/>
<feature type="domain" description="Mur ligase N-terminal catalytic" evidence="1">
    <location>
        <begin position="23"/>
        <end position="63"/>
    </location>
</feature>
<reference evidence="2" key="1">
    <citation type="journal article" date="2015" name="Nature">
        <title>Complex archaea that bridge the gap between prokaryotes and eukaryotes.</title>
        <authorList>
            <person name="Spang A."/>
            <person name="Saw J.H."/>
            <person name="Jorgensen S.L."/>
            <person name="Zaremba-Niedzwiedzka K."/>
            <person name="Martijn J."/>
            <person name="Lind A.E."/>
            <person name="van Eijk R."/>
            <person name="Schleper C."/>
            <person name="Guy L."/>
            <person name="Ettema T.J."/>
        </authorList>
    </citation>
    <scope>NUCLEOTIDE SEQUENCE</scope>
</reference>
<evidence type="ECO:0000313" key="2">
    <source>
        <dbReference type="EMBL" id="KKN67519.1"/>
    </source>
</evidence>
<evidence type="ECO:0000259" key="1">
    <source>
        <dbReference type="Pfam" id="PF01225"/>
    </source>
</evidence>
<protein>
    <recommendedName>
        <fullName evidence="1">Mur ligase N-terminal catalytic domain-containing protein</fullName>
    </recommendedName>
</protein>
<feature type="non-terminal residue" evidence="2">
    <location>
        <position position="64"/>
    </location>
</feature>
<accession>A0A0F9SKA2</accession>
<dbReference type="Gene3D" id="3.40.1390.10">
    <property type="entry name" value="MurE/MurF, N-terminal domain"/>
    <property type="match status" value="1"/>
</dbReference>
<name>A0A0F9SKA2_9ZZZZ</name>
<sequence length="64" mass="6498">MAETVKTLGELGLTAQGGREARITGLATDNRAVAPGNLFAALPGSRVHGATFIDYALRMGAGAI</sequence>
<comment type="caution">
    <text evidence="2">The sequence shown here is derived from an EMBL/GenBank/DDBJ whole genome shotgun (WGS) entry which is preliminary data.</text>
</comment>